<evidence type="ECO:0000313" key="2">
    <source>
        <dbReference type="Proteomes" id="UP000030645"/>
    </source>
</evidence>
<dbReference type="Proteomes" id="UP000030645">
    <property type="component" value="Unassembled WGS sequence"/>
</dbReference>
<keyword evidence="2" id="KW-1185">Reference proteome</keyword>
<name>W9SDM8_9ROSA</name>
<evidence type="ECO:0000313" key="1">
    <source>
        <dbReference type="EMBL" id="EXC24173.1"/>
    </source>
</evidence>
<proteinExistence type="predicted"/>
<sequence length="141" mass="15958">MTGAIGPEATATRDPNVAPLLNVLLYNALLQEFEVSVELIYEMMNFRFVPSEAFPYGCGEWIEECRGRAKMLLIIVNKMTSISVKLERLLAKSEANKSKSFRLPPLKVMSLDLEEEVELWRALKSSTAKLPYASKNFVLEK</sequence>
<gene>
    <name evidence="1" type="ORF">L484_015192</name>
</gene>
<dbReference type="AlphaFoldDB" id="W9SDM8"/>
<dbReference type="EMBL" id="KE346013">
    <property type="protein sequence ID" value="EXC24173.1"/>
    <property type="molecule type" value="Genomic_DNA"/>
</dbReference>
<accession>W9SDM8</accession>
<organism evidence="1 2">
    <name type="scientific">Morus notabilis</name>
    <dbReference type="NCBI Taxonomy" id="981085"/>
    <lineage>
        <taxon>Eukaryota</taxon>
        <taxon>Viridiplantae</taxon>
        <taxon>Streptophyta</taxon>
        <taxon>Embryophyta</taxon>
        <taxon>Tracheophyta</taxon>
        <taxon>Spermatophyta</taxon>
        <taxon>Magnoliopsida</taxon>
        <taxon>eudicotyledons</taxon>
        <taxon>Gunneridae</taxon>
        <taxon>Pentapetalae</taxon>
        <taxon>rosids</taxon>
        <taxon>fabids</taxon>
        <taxon>Rosales</taxon>
        <taxon>Moraceae</taxon>
        <taxon>Moreae</taxon>
        <taxon>Morus</taxon>
    </lineage>
</organism>
<reference evidence="2" key="1">
    <citation type="submission" date="2013-01" db="EMBL/GenBank/DDBJ databases">
        <title>Draft Genome Sequence of a Mulberry Tree, Morus notabilis C.K. Schneid.</title>
        <authorList>
            <person name="He N."/>
            <person name="Zhao S."/>
        </authorList>
    </citation>
    <scope>NUCLEOTIDE SEQUENCE</scope>
</reference>
<protein>
    <submittedName>
        <fullName evidence="1">Uncharacterized protein</fullName>
    </submittedName>
</protein>